<keyword evidence="2" id="KW-0378">Hydrolase</keyword>
<dbReference type="Gene3D" id="1.10.260.130">
    <property type="match status" value="1"/>
</dbReference>
<dbReference type="KEGG" id="nhu:H0264_25610"/>
<keyword evidence="3" id="KW-1185">Reference proteome</keyword>
<protein>
    <submittedName>
        <fullName evidence="2">Alpha/beta fold hydrolase</fullName>
    </submittedName>
</protein>
<dbReference type="SUPFAM" id="SSF53474">
    <property type="entry name" value="alpha/beta-Hydrolases"/>
    <property type="match status" value="1"/>
</dbReference>
<dbReference type="Proteomes" id="UP000515512">
    <property type="component" value="Chromosome"/>
</dbReference>
<proteinExistence type="predicted"/>
<dbReference type="GO" id="GO:0016042">
    <property type="term" value="P:lipid catabolic process"/>
    <property type="evidence" value="ECO:0007669"/>
    <property type="project" value="InterPro"/>
</dbReference>
<dbReference type="PIRSF" id="PIRSF029171">
    <property type="entry name" value="Esterase_LipA"/>
    <property type="match status" value="1"/>
</dbReference>
<dbReference type="RefSeq" id="WP_181579902.1">
    <property type="nucleotide sequence ID" value="NZ_CP059399.1"/>
</dbReference>
<dbReference type="PANTHER" id="PTHR34853">
    <property type="match status" value="1"/>
</dbReference>
<gene>
    <name evidence="2" type="ORF">H0264_25610</name>
</gene>
<dbReference type="PANTHER" id="PTHR34853:SF1">
    <property type="entry name" value="LIPASE 5"/>
    <property type="match status" value="1"/>
</dbReference>
<feature type="chain" id="PRO_5028317186" evidence="1">
    <location>
        <begin position="39"/>
        <end position="446"/>
    </location>
</feature>
<dbReference type="AlphaFoldDB" id="A0A7D6VF51"/>
<sequence>MFGQLPDSPPKTQRRKTFRNLIGLAAALCVGAAVTAVAPGSGSADPAGDFYTPPAQFDTARGAVIKTADMPVYLAQPSETGKWPLPAKLVMYTTRTQDDVPIAVTGTFIDATQPWQGTGPRPTVVIAPGTTGQGDQCALSRAFAVGIYATITPPTLSANQEALSALAWNSLGARVFVPDYIGMGTPGIHTYANRIEEAHAVIDAARAANILSGSGTDTPLAFWGYSQGGGASAAAAEMQPSYAPELNLKGTWAGAPTANLREILDRIEGSLIGGAVGYALNGFVDRYPNLKPELDSRVTPAGRALLDELATGCITDMIVQRPFLRTTAFTVDQRPLADHLKEIPEVDAVLRQQRTGSLTPGSPVLITSGINDDTVPYAQTRQLASDWCGQGAAVTFRTNELPPILSGATIPNHFGPELLDGFGTNGAVAYLVDRLNGVPVAGCTFD</sequence>
<name>A0A7D6VF51_9NOCA</name>
<dbReference type="Pfam" id="PF03583">
    <property type="entry name" value="LIP"/>
    <property type="match status" value="1"/>
</dbReference>
<evidence type="ECO:0000313" key="2">
    <source>
        <dbReference type="EMBL" id="QLY28696.1"/>
    </source>
</evidence>
<accession>A0A7D6VF51</accession>
<organism evidence="2 3">
    <name type="scientific">Nocardia huaxiensis</name>
    <dbReference type="NCBI Taxonomy" id="2755382"/>
    <lineage>
        <taxon>Bacteria</taxon>
        <taxon>Bacillati</taxon>
        <taxon>Actinomycetota</taxon>
        <taxon>Actinomycetes</taxon>
        <taxon>Mycobacteriales</taxon>
        <taxon>Nocardiaceae</taxon>
        <taxon>Nocardia</taxon>
    </lineage>
</organism>
<evidence type="ECO:0000256" key="1">
    <source>
        <dbReference type="SAM" id="SignalP"/>
    </source>
</evidence>
<dbReference type="InterPro" id="IPR029058">
    <property type="entry name" value="AB_hydrolase_fold"/>
</dbReference>
<evidence type="ECO:0000313" key="3">
    <source>
        <dbReference type="Proteomes" id="UP000515512"/>
    </source>
</evidence>
<dbReference type="EMBL" id="CP059399">
    <property type="protein sequence ID" value="QLY28696.1"/>
    <property type="molecule type" value="Genomic_DNA"/>
</dbReference>
<dbReference type="Gene3D" id="3.40.50.1820">
    <property type="entry name" value="alpha/beta hydrolase"/>
    <property type="match status" value="1"/>
</dbReference>
<reference evidence="2 3" key="1">
    <citation type="submission" date="2020-07" db="EMBL/GenBank/DDBJ databases">
        <authorList>
            <person name="Zhuang K."/>
            <person name="Ran Y."/>
        </authorList>
    </citation>
    <scope>NUCLEOTIDE SEQUENCE [LARGE SCALE GENOMIC DNA]</scope>
    <source>
        <strain evidence="2 3">WCH-YHL-001</strain>
    </source>
</reference>
<dbReference type="GO" id="GO:0004806">
    <property type="term" value="F:triacylglycerol lipase activity"/>
    <property type="evidence" value="ECO:0007669"/>
    <property type="project" value="InterPro"/>
</dbReference>
<dbReference type="InterPro" id="IPR005152">
    <property type="entry name" value="Lipase_secreted"/>
</dbReference>
<keyword evidence="1" id="KW-0732">Signal</keyword>
<feature type="signal peptide" evidence="1">
    <location>
        <begin position="1"/>
        <end position="38"/>
    </location>
</feature>